<evidence type="ECO:0000256" key="9">
    <source>
        <dbReference type="ARBA" id="ARBA00023146"/>
    </source>
</evidence>
<dbReference type="SUPFAM" id="SSF46955">
    <property type="entry name" value="Putative DNA-binding domain"/>
    <property type="match status" value="2"/>
</dbReference>
<dbReference type="InterPro" id="IPR045864">
    <property type="entry name" value="aa-tRNA-synth_II/BPL/LPL"/>
</dbReference>
<dbReference type="Pfam" id="PF03147">
    <property type="entry name" value="FDX-ACB"/>
    <property type="match status" value="1"/>
</dbReference>
<dbReference type="InterPro" id="IPR005147">
    <property type="entry name" value="tRNA_synthase_B5-dom"/>
</dbReference>
<dbReference type="Gene3D" id="3.50.40.10">
    <property type="entry name" value="Phenylalanyl-trna Synthetase, Chain B, domain 3"/>
    <property type="match status" value="1"/>
</dbReference>
<dbReference type="SUPFAM" id="SSF54991">
    <property type="entry name" value="Anticodon-binding domain of PheRS"/>
    <property type="match status" value="1"/>
</dbReference>
<keyword evidence="12" id="KW-0150">Chloroplast</keyword>
<evidence type="ECO:0000256" key="1">
    <source>
        <dbReference type="ARBA" id="ARBA00001946"/>
    </source>
</evidence>
<feature type="domain" description="B5" evidence="11">
    <location>
        <begin position="288"/>
        <end position="371"/>
    </location>
</feature>
<evidence type="ECO:0000256" key="3">
    <source>
        <dbReference type="ARBA" id="ARBA00022598"/>
    </source>
</evidence>
<evidence type="ECO:0000256" key="7">
    <source>
        <dbReference type="ARBA" id="ARBA00022842"/>
    </source>
</evidence>
<keyword evidence="5" id="KW-0547">Nucleotide-binding</keyword>
<keyword evidence="3" id="KW-0436">Ligase</keyword>
<dbReference type="SMART" id="SM00896">
    <property type="entry name" value="FDX-ACB"/>
    <property type="match status" value="1"/>
</dbReference>
<dbReference type="GO" id="GO:0000287">
    <property type="term" value="F:magnesium ion binding"/>
    <property type="evidence" value="ECO:0007669"/>
    <property type="project" value="InterPro"/>
</dbReference>
<dbReference type="InterPro" id="IPR036690">
    <property type="entry name" value="Fdx_antiC-bd_sf"/>
</dbReference>
<dbReference type="SMART" id="SM00873">
    <property type="entry name" value="B3_4"/>
    <property type="match status" value="1"/>
</dbReference>
<dbReference type="PROSITE" id="PS51447">
    <property type="entry name" value="FDX_ACB"/>
    <property type="match status" value="1"/>
</dbReference>
<dbReference type="GO" id="GO:0005524">
    <property type="term" value="F:ATP binding"/>
    <property type="evidence" value="ECO:0007669"/>
    <property type="project" value="UniProtKB-KW"/>
</dbReference>
<dbReference type="InterPro" id="IPR009061">
    <property type="entry name" value="DNA-bd_dom_put_sf"/>
</dbReference>
<keyword evidence="4" id="KW-0479">Metal-binding</keyword>
<dbReference type="SMART" id="SM00874">
    <property type="entry name" value="B5"/>
    <property type="match status" value="1"/>
</dbReference>
<dbReference type="Gene3D" id="3.30.56.10">
    <property type="match status" value="2"/>
</dbReference>
<dbReference type="InterPro" id="IPR005121">
    <property type="entry name" value="Fdx_antiC-bd"/>
</dbReference>
<dbReference type="InterPro" id="IPR041616">
    <property type="entry name" value="PheRS_beta_core"/>
</dbReference>
<dbReference type="PANTHER" id="PTHR10947:SF0">
    <property type="entry name" value="PHENYLALANINE--TRNA LIGASE BETA SUBUNIT"/>
    <property type="match status" value="1"/>
</dbReference>
<dbReference type="SUPFAM" id="SSF55681">
    <property type="entry name" value="Class II aaRS and biotin synthetases"/>
    <property type="match status" value="1"/>
</dbReference>
<evidence type="ECO:0000259" key="11">
    <source>
        <dbReference type="PROSITE" id="PS51483"/>
    </source>
</evidence>
<dbReference type="Pfam" id="PF03484">
    <property type="entry name" value="B5"/>
    <property type="match status" value="1"/>
</dbReference>
<keyword evidence="9" id="KW-0030">Aminoacyl-tRNA synthetase</keyword>
<dbReference type="Gene3D" id="3.30.70.380">
    <property type="entry name" value="Ferrodoxin-fold anticodon-binding domain"/>
    <property type="match status" value="1"/>
</dbReference>
<dbReference type="EC" id="6.1.1.20" evidence="2"/>
<accession>A0A6M3WW60</accession>
<reference evidence="12" key="1">
    <citation type="journal article" date="2020" name="J. Phycol.">
        <title>The Organelle Genomes in the Photosynthetic Red Algal Parasite Pterocladiophila hemisphaerica (Florideophyceae, Rhodophyta) Have Elevated Substitution Rates and Extreme Gene Loss in the Plastid Genome.</title>
        <authorList>
            <person name="Preuss M."/>
            <person name="Verbruggen H."/>
            <person name="Zuccarello G.C."/>
        </authorList>
    </citation>
    <scope>NUCLEOTIDE SEQUENCE</scope>
</reference>
<keyword evidence="7" id="KW-0460">Magnesium</keyword>
<geneLocation type="chloroplast" evidence="12"/>
<dbReference type="SUPFAM" id="SSF56037">
    <property type="entry name" value="PheT/TilS domain"/>
    <property type="match status" value="1"/>
</dbReference>
<keyword evidence="6" id="KW-0067">ATP-binding</keyword>
<evidence type="ECO:0000256" key="8">
    <source>
        <dbReference type="ARBA" id="ARBA00022917"/>
    </source>
</evidence>
<dbReference type="GO" id="GO:0009328">
    <property type="term" value="C:phenylalanine-tRNA ligase complex"/>
    <property type="evidence" value="ECO:0007669"/>
    <property type="project" value="TreeGrafter"/>
</dbReference>
<evidence type="ECO:0000259" key="10">
    <source>
        <dbReference type="PROSITE" id="PS51447"/>
    </source>
</evidence>
<comment type="cofactor">
    <cofactor evidence="1">
        <name>Mg(2+)</name>
        <dbReference type="ChEBI" id="CHEBI:18420"/>
    </cofactor>
</comment>
<dbReference type="PANTHER" id="PTHR10947">
    <property type="entry name" value="PHENYLALANYL-TRNA SYNTHETASE BETA CHAIN AND LEUCINE-RICH REPEAT-CONTAINING PROTEIN 47"/>
    <property type="match status" value="1"/>
</dbReference>
<name>A0A6M3WW60_PTELU</name>
<dbReference type="Pfam" id="PF03483">
    <property type="entry name" value="B3_4"/>
    <property type="match status" value="1"/>
</dbReference>
<dbReference type="InterPro" id="IPR045060">
    <property type="entry name" value="Phe-tRNA-ligase_IIc_bsu"/>
</dbReference>
<evidence type="ECO:0000256" key="5">
    <source>
        <dbReference type="ARBA" id="ARBA00022741"/>
    </source>
</evidence>
<dbReference type="InterPro" id="IPR005146">
    <property type="entry name" value="B3/B4_tRNA-bd"/>
</dbReference>
<gene>
    <name evidence="12" type="primary">syfB</name>
</gene>
<keyword evidence="12" id="KW-0934">Plastid</keyword>
<evidence type="ECO:0000313" key="12">
    <source>
        <dbReference type="EMBL" id="QJH88374.1"/>
    </source>
</evidence>
<dbReference type="Gene3D" id="3.30.930.10">
    <property type="entry name" value="Bira Bifunctional Protein, Domain 2"/>
    <property type="match status" value="1"/>
</dbReference>
<keyword evidence="8" id="KW-0648">Protein biosynthesis</keyword>
<dbReference type="PROSITE" id="PS51483">
    <property type="entry name" value="B5"/>
    <property type="match status" value="1"/>
</dbReference>
<protein>
    <recommendedName>
        <fullName evidence="2">phenylalanine--tRNA ligase</fullName>
        <ecNumber evidence="2">6.1.1.20</ecNumber>
    </recommendedName>
</protein>
<proteinExistence type="predicted"/>
<organism evidence="12">
    <name type="scientific">Pterocladia lucida</name>
    <name type="common">Red seaweed</name>
    <name type="synonym">Fucus lucidus</name>
    <dbReference type="NCBI Taxonomy" id="31408"/>
    <lineage>
        <taxon>Eukaryota</taxon>
        <taxon>Rhodophyta</taxon>
        <taxon>Florideophyceae</taxon>
        <taxon>Rhodymeniophycidae</taxon>
        <taxon>Gelidiales</taxon>
        <taxon>Pterocladiaceae</taxon>
        <taxon>Pterocladia</taxon>
    </lineage>
</organism>
<feature type="domain" description="FDX-ACB" evidence="10">
    <location>
        <begin position="604"/>
        <end position="693"/>
    </location>
</feature>
<dbReference type="EMBL" id="MT117916">
    <property type="protein sequence ID" value="QJH88374.1"/>
    <property type="molecule type" value="Genomic_DNA"/>
</dbReference>
<evidence type="ECO:0000256" key="6">
    <source>
        <dbReference type="ARBA" id="ARBA00022840"/>
    </source>
</evidence>
<evidence type="ECO:0000256" key="4">
    <source>
        <dbReference type="ARBA" id="ARBA00022723"/>
    </source>
</evidence>
<dbReference type="GO" id="GO:0004826">
    <property type="term" value="F:phenylalanine-tRNA ligase activity"/>
    <property type="evidence" value="ECO:0007669"/>
    <property type="project" value="UniProtKB-EC"/>
</dbReference>
<sequence length="693" mass="81240">MKFSWKSLNYLIDLKDITLEDLANQLILAGFEVENISYISEINDQILDIDITANRQDISSVVGLAKEISCILNKPIDIKPKISNKTLSTKQNQKYLSEICGESASIMDIAIQNITDIHITKSPQWLINYLISYDIKPSNIIDDIINYINIKWGQDIEILDLEKITEEPFNIQYLTLKKDINKKNRNKLTTKTKYEAIQYYNQTISINGIYTETDCKYKATNSSLTILSTICNPKYIKDRITENTQKAEKHLKHISRDDFISGYQEAVELISKFTNSTANTKYSYHRIQTNNVININKNLIYNILGPLNKETQTYLSIRKIIDILKKLKFQPIYYNNNFQVIIPSYRYHDIQRPIDVIEEIGRIYGFSKFKDQLPIMNKKGYIKNSTKQIYKIRETLRDLGLHEVINYSLNEKKHSSQVALYNPLLKEQAYLRNNLINNLINIKDNNIKQKNICFEGFEIGKVFYKQENNVFIEKKNIAGIIGNPNFARRSWSNQIQELTWFQAKGNIEKLFRGIQANVGWKSNNSKEYKTLDSNTINIYKNQRCALLYNKLTQEEIGVFGETKSIINTKLNSDHKIYIFELDLNALLRTIKYTNPIIHRIREYSLYPSITRDTSIKLKKEKNIDCIKEIILQNNYKLIESIEIFNEYEKITNKKEKYISLRITYRALSRTLEEKDIKEIDNQINNLIKIHTQE</sequence>
<dbReference type="Pfam" id="PF17759">
    <property type="entry name" value="tRNA_synthFbeta"/>
    <property type="match status" value="1"/>
</dbReference>
<dbReference type="AlphaFoldDB" id="A0A6M3WW60"/>
<evidence type="ECO:0000256" key="2">
    <source>
        <dbReference type="ARBA" id="ARBA00012814"/>
    </source>
</evidence>
<dbReference type="GO" id="GO:0006432">
    <property type="term" value="P:phenylalanyl-tRNA aminoacylation"/>
    <property type="evidence" value="ECO:0007669"/>
    <property type="project" value="InterPro"/>
</dbReference>
<dbReference type="InterPro" id="IPR020825">
    <property type="entry name" value="Phe-tRNA_synthase-like_B3/B4"/>
</dbReference>
<dbReference type="GO" id="GO:0003723">
    <property type="term" value="F:RNA binding"/>
    <property type="evidence" value="ECO:0007669"/>
    <property type="project" value="InterPro"/>
</dbReference>